<gene>
    <name evidence="2" type="ORF">RhiirA4_456404</name>
</gene>
<feature type="region of interest" description="Disordered" evidence="1">
    <location>
        <begin position="28"/>
        <end position="79"/>
    </location>
</feature>
<comment type="caution">
    <text evidence="2">The sequence shown here is derived from an EMBL/GenBank/DDBJ whole genome shotgun (WGS) entry which is preliminary data.</text>
</comment>
<keyword evidence="3" id="KW-1185">Reference proteome</keyword>
<dbReference type="EMBL" id="LLXI01000205">
    <property type="protein sequence ID" value="PKY42575.1"/>
    <property type="molecule type" value="Genomic_DNA"/>
</dbReference>
<feature type="compositionally biased region" description="Acidic residues" evidence="1">
    <location>
        <begin position="56"/>
        <end position="65"/>
    </location>
</feature>
<organism evidence="2 3">
    <name type="scientific">Rhizophagus irregularis</name>
    <dbReference type="NCBI Taxonomy" id="588596"/>
    <lineage>
        <taxon>Eukaryota</taxon>
        <taxon>Fungi</taxon>
        <taxon>Fungi incertae sedis</taxon>
        <taxon>Mucoromycota</taxon>
        <taxon>Glomeromycotina</taxon>
        <taxon>Glomeromycetes</taxon>
        <taxon>Glomerales</taxon>
        <taxon>Glomeraceae</taxon>
        <taxon>Rhizophagus</taxon>
    </lineage>
</organism>
<proteinExistence type="predicted"/>
<sequence length="79" mass="9797">MDIWMYTQSIKIFQIYKITSKREKEDIREKKRAEKKGKVIKQHNINDEENSKENNEENFNEEFNEDFNKDFNENFNEED</sequence>
<evidence type="ECO:0000256" key="1">
    <source>
        <dbReference type="SAM" id="MobiDB-lite"/>
    </source>
</evidence>
<dbReference type="Proteomes" id="UP000234323">
    <property type="component" value="Unassembled WGS sequence"/>
</dbReference>
<dbReference type="AlphaFoldDB" id="A0A2I1G7H4"/>
<accession>A0A2I1G7H4</accession>
<feature type="compositionally biased region" description="Basic and acidic residues" evidence="1">
    <location>
        <begin position="44"/>
        <end position="55"/>
    </location>
</feature>
<protein>
    <submittedName>
        <fullName evidence="2">Uncharacterized protein</fullName>
    </submittedName>
</protein>
<evidence type="ECO:0000313" key="3">
    <source>
        <dbReference type="Proteomes" id="UP000234323"/>
    </source>
</evidence>
<reference evidence="2 3" key="1">
    <citation type="submission" date="2015-10" db="EMBL/GenBank/DDBJ databases">
        <title>Genome analyses suggest a sexual origin of heterokaryosis in a supposedly ancient asexual fungus.</title>
        <authorList>
            <person name="Ropars J."/>
            <person name="Sedzielewska K."/>
            <person name="Noel J."/>
            <person name="Charron P."/>
            <person name="Farinelli L."/>
            <person name="Marton T."/>
            <person name="Kruger M."/>
            <person name="Pelin A."/>
            <person name="Brachmann A."/>
            <person name="Corradi N."/>
        </authorList>
    </citation>
    <scope>NUCLEOTIDE SEQUENCE [LARGE SCALE GENOMIC DNA]</scope>
    <source>
        <strain evidence="2 3">A4</strain>
    </source>
</reference>
<evidence type="ECO:0000313" key="2">
    <source>
        <dbReference type="EMBL" id="PKY42575.1"/>
    </source>
</evidence>
<name>A0A2I1G7H4_9GLOM</name>